<dbReference type="GO" id="GO:0009231">
    <property type="term" value="P:riboflavin biosynthetic process"/>
    <property type="evidence" value="ECO:0007669"/>
    <property type="project" value="InterPro"/>
</dbReference>
<evidence type="ECO:0000256" key="4">
    <source>
        <dbReference type="ARBA" id="ARBA00012105"/>
    </source>
</evidence>
<dbReference type="GO" id="GO:0005739">
    <property type="term" value="C:mitochondrion"/>
    <property type="evidence" value="ECO:0007669"/>
    <property type="project" value="TreeGrafter"/>
</dbReference>
<dbReference type="SUPFAM" id="SSF82114">
    <property type="entry name" value="Riboflavin kinase-like"/>
    <property type="match status" value="1"/>
</dbReference>
<evidence type="ECO:0000256" key="7">
    <source>
        <dbReference type="ARBA" id="ARBA00022643"/>
    </source>
</evidence>
<dbReference type="SMART" id="SM00904">
    <property type="entry name" value="Flavokinase"/>
    <property type="match status" value="1"/>
</dbReference>
<organism evidence="16 17">
    <name type="scientific">Rhizodiscina lignyota</name>
    <dbReference type="NCBI Taxonomy" id="1504668"/>
    <lineage>
        <taxon>Eukaryota</taxon>
        <taxon>Fungi</taxon>
        <taxon>Dikarya</taxon>
        <taxon>Ascomycota</taxon>
        <taxon>Pezizomycotina</taxon>
        <taxon>Dothideomycetes</taxon>
        <taxon>Pleosporomycetidae</taxon>
        <taxon>Aulographales</taxon>
        <taxon>Rhizodiscinaceae</taxon>
        <taxon>Rhizodiscina</taxon>
    </lineage>
</organism>
<feature type="region of interest" description="Disordered" evidence="14">
    <location>
        <begin position="1"/>
        <end position="44"/>
    </location>
</feature>
<evidence type="ECO:0000313" key="17">
    <source>
        <dbReference type="Proteomes" id="UP000799772"/>
    </source>
</evidence>
<evidence type="ECO:0000256" key="10">
    <source>
        <dbReference type="ARBA" id="ARBA00022777"/>
    </source>
</evidence>
<comment type="pathway">
    <text evidence="2">Cofactor biosynthesis; FMN biosynthesis; FMN from riboflavin (ATP route): step 1/1.</text>
</comment>
<keyword evidence="6" id="KW-0285">Flavoprotein</keyword>
<evidence type="ECO:0000256" key="3">
    <source>
        <dbReference type="ARBA" id="ARBA00010108"/>
    </source>
</evidence>
<comment type="function">
    <text evidence="1">Catalyzes the phosphorylation of riboflavin (vitamin B2) to form flavin mononucleotide (FMN) coenzyme.</text>
</comment>
<evidence type="ECO:0000256" key="8">
    <source>
        <dbReference type="ARBA" id="ARBA00022679"/>
    </source>
</evidence>
<comment type="catalytic activity">
    <reaction evidence="13">
        <text>riboflavin + ATP = FMN + ADP + H(+)</text>
        <dbReference type="Rhea" id="RHEA:14357"/>
        <dbReference type="ChEBI" id="CHEBI:15378"/>
        <dbReference type="ChEBI" id="CHEBI:30616"/>
        <dbReference type="ChEBI" id="CHEBI:57986"/>
        <dbReference type="ChEBI" id="CHEBI:58210"/>
        <dbReference type="ChEBI" id="CHEBI:456216"/>
        <dbReference type="EC" id="2.7.1.26"/>
    </reaction>
</comment>
<evidence type="ECO:0000256" key="5">
    <source>
        <dbReference type="ARBA" id="ARBA00017394"/>
    </source>
</evidence>
<evidence type="ECO:0000256" key="12">
    <source>
        <dbReference type="ARBA" id="ARBA00029960"/>
    </source>
</evidence>
<dbReference type="GO" id="GO:0005524">
    <property type="term" value="F:ATP binding"/>
    <property type="evidence" value="ECO:0007669"/>
    <property type="project" value="UniProtKB-KW"/>
</dbReference>
<dbReference type="OrthoDB" id="276388at2759"/>
<evidence type="ECO:0000256" key="1">
    <source>
        <dbReference type="ARBA" id="ARBA00003572"/>
    </source>
</evidence>
<dbReference type="EMBL" id="ML978124">
    <property type="protein sequence ID" value="KAF2100873.1"/>
    <property type="molecule type" value="Genomic_DNA"/>
</dbReference>
<dbReference type="AlphaFoldDB" id="A0A9P4M7U8"/>
<evidence type="ECO:0000259" key="15">
    <source>
        <dbReference type="SMART" id="SM00904"/>
    </source>
</evidence>
<dbReference type="Proteomes" id="UP000799772">
    <property type="component" value="Unassembled WGS sequence"/>
</dbReference>
<accession>A0A9P4M7U8</accession>
<reference evidence="16" key="1">
    <citation type="journal article" date="2020" name="Stud. Mycol.">
        <title>101 Dothideomycetes genomes: a test case for predicting lifestyles and emergence of pathogens.</title>
        <authorList>
            <person name="Haridas S."/>
            <person name="Albert R."/>
            <person name="Binder M."/>
            <person name="Bloem J."/>
            <person name="Labutti K."/>
            <person name="Salamov A."/>
            <person name="Andreopoulos B."/>
            <person name="Baker S."/>
            <person name="Barry K."/>
            <person name="Bills G."/>
            <person name="Bluhm B."/>
            <person name="Cannon C."/>
            <person name="Castanera R."/>
            <person name="Culley D."/>
            <person name="Daum C."/>
            <person name="Ezra D."/>
            <person name="Gonzalez J."/>
            <person name="Henrissat B."/>
            <person name="Kuo A."/>
            <person name="Liang C."/>
            <person name="Lipzen A."/>
            <person name="Lutzoni F."/>
            <person name="Magnuson J."/>
            <person name="Mondo S."/>
            <person name="Nolan M."/>
            <person name="Ohm R."/>
            <person name="Pangilinan J."/>
            <person name="Park H.-J."/>
            <person name="Ramirez L."/>
            <person name="Alfaro M."/>
            <person name="Sun H."/>
            <person name="Tritt A."/>
            <person name="Yoshinaga Y."/>
            <person name="Zwiers L.-H."/>
            <person name="Turgeon B."/>
            <person name="Goodwin S."/>
            <person name="Spatafora J."/>
            <person name="Crous P."/>
            <person name="Grigoriev I."/>
        </authorList>
    </citation>
    <scope>NUCLEOTIDE SEQUENCE</scope>
    <source>
        <strain evidence="16">CBS 133067</strain>
    </source>
</reference>
<dbReference type="Gene3D" id="2.40.30.30">
    <property type="entry name" value="Riboflavin kinase-like"/>
    <property type="match status" value="1"/>
</dbReference>
<dbReference type="Pfam" id="PF01687">
    <property type="entry name" value="Flavokinase"/>
    <property type="match status" value="1"/>
</dbReference>
<proteinExistence type="inferred from homology"/>
<name>A0A9P4M7U8_9PEZI</name>
<comment type="similarity">
    <text evidence="3">Belongs to the flavokinase family.</text>
</comment>
<evidence type="ECO:0000256" key="11">
    <source>
        <dbReference type="ARBA" id="ARBA00022840"/>
    </source>
</evidence>
<dbReference type="GO" id="GO:0009398">
    <property type="term" value="P:FMN biosynthetic process"/>
    <property type="evidence" value="ECO:0007669"/>
    <property type="project" value="TreeGrafter"/>
</dbReference>
<keyword evidence="11" id="KW-0067">ATP-binding</keyword>
<protein>
    <recommendedName>
        <fullName evidence="5">Riboflavin kinase</fullName>
        <ecNumber evidence="4">2.7.1.26</ecNumber>
    </recommendedName>
    <alternativeName>
        <fullName evidence="12">Flavin mononucleotide kinase 1</fullName>
    </alternativeName>
</protein>
<dbReference type="GO" id="GO:0008531">
    <property type="term" value="F:riboflavin kinase activity"/>
    <property type="evidence" value="ECO:0007669"/>
    <property type="project" value="UniProtKB-EC"/>
</dbReference>
<keyword evidence="9" id="KW-0547">Nucleotide-binding</keyword>
<dbReference type="InterPro" id="IPR015865">
    <property type="entry name" value="Riboflavin_kinase_bac/euk"/>
</dbReference>
<keyword evidence="10" id="KW-0418">Kinase</keyword>
<dbReference type="EC" id="2.7.1.26" evidence="4"/>
<comment type="caution">
    <text evidence="16">The sequence shown here is derived from an EMBL/GenBank/DDBJ whole genome shotgun (WGS) entry which is preliminary data.</text>
</comment>
<dbReference type="InterPro" id="IPR023465">
    <property type="entry name" value="Riboflavin_kinase_dom_sf"/>
</dbReference>
<evidence type="ECO:0000256" key="6">
    <source>
        <dbReference type="ARBA" id="ARBA00022630"/>
    </source>
</evidence>
<keyword evidence="17" id="KW-1185">Reference proteome</keyword>
<dbReference type="PANTHER" id="PTHR22749:SF6">
    <property type="entry name" value="RIBOFLAVIN KINASE"/>
    <property type="match status" value="1"/>
</dbReference>
<keyword evidence="7" id="KW-0288">FMN</keyword>
<evidence type="ECO:0000313" key="16">
    <source>
        <dbReference type="EMBL" id="KAF2100873.1"/>
    </source>
</evidence>
<evidence type="ECO:0000256" key="14">
    <source>
        <dbReference type="SAM" id="MobiDB-lite"/>
    </source>
</evidence>
<evidence type="ECO:0000256" key="2">
    <source>
        <dbReference type="ARBA" id="ARBA00005201"/>
    </source>
</evidence>
<feature type="domain" description="Riboflavin kinase" evidence="15">
    <location>
        <begin position="369"/>
        <end position="517"/>
    </location>
</feature>
<keyword evidence="8" id="KW-0808">Transferase</keyword>
<gene>
    <name evidence="16" type="ORF">NA57DRAFT_74472</name>
</gene>
<evidence type="ECO:0000256" key="9">
    <source>
        <dbReference type="ARBA" id="ARBA00022741"/>
    </source>
</evidence>
<evidence type="ECO:0000256" key="13">
    <source>
        <dbReference type="ARBA" id="ARBA00047880"/>
    </source>
</evidence>
<feature type="compositionally biased region" description="Basic and acidic residues" evidence="14">
    <location>
        <begin position="17"/>
        <end position="32"/>
    </location>
</feature>
<sequence length="586" mass="64609">MAAVLRRKPVPGAQQTQEKKQEAPQRELRDLSLETTSDATPEPLLVSSPASIVASPTSTSTSTLWPGDEIVGVVPEDGANDRHSKFKTAFEDVRHFAGGLISHPYEATKHCSILRHSHGLVYYKGFNTNVAITVFGDRALPDDRQFWLQKRGFSGNTGLKIGASMFGVKSAWINVTPTVTGRPEDLPRNDERAWQRDIEKFLRKAPKAVRHHRPLETNILRIPCSADDGYFRILLCTGERGKKTLCPSPIFRLVSTSASMGSIRGASLSTLPLEMAMKIGQFAARQAASNAVAPLAGVAAQRVQSIIPWQPSGLTSVAASTAYGSVQDRMDSANEAYEEAQQRNIEEITAQFQQELDHATAIGKDSGPETPFPMQFSAQVVRGSGRSRTELGMPTANLSGISEDILLRLSGTYCGWVSFLPQKALELPTELLEDWHQAIITAAPITDAKASVVLRKEVRAYLIQDFQNQDFFDAKLSILVMGMLRPQTRVMLGEVKDIETRLSTMFRDIATVQASLSRPTWGADQIMRRIQTDKSNRSLSEKFGDAHRDLQRQTTDKVPFHWAGVRTDSMTLRDQLVGNGGVSVPR</sequence>
<dbReference type="PANTHER" id="PTHR22749">
    <property type="entry name" value="RIBOFLAVIN KINASE/FMN ADENYLYLTRANSFERASE"/>
    <property type="match status" value="1"/>
</dbReference>
<dbReference type="InterPro" id="IPR023468">
    <property type="entry name" value="Riboflavin_kinase"/>
</dbReference>